<dbReference type="AlphaFoldDB" id="A0A5C5G706"/>
<organism evidence="7 8">
    <name type="scientific">Rhodotorula diobovata</name>
    <dbReference type="NCBI Taxonomy" id="5288"/>
    <lineage>
        <taxon>Eukaryota</taxon>
        <taxon>Fungi</taxon>
        <taxon>Dikarya</taxon>
        <taxon>Basidiomycota</taxon>
        <taxon>Pucciniomycotina</taxon>
        <taxon>Microbotryomycetes</taxon>
        <taxon>Sporidiobolales</taxon>
        <taxon>Sporidiobolaceae</taxon>
        <taxon>Rhodotorula</taxon>
    </lineage>
</organism>
<reference evidence="7 8" key="1">
    <citation type="submission" date="2019-03" db="EMBL/GenBank/DDBJ databases">
        <title>Rhodosporidium diobovatum UCD-FST 08-225 genome sequencing, assembly, and annotation.</title>
        <authorList>
            <person name="Fakankun I.U."/>
            <person name="Fristensky B."/>
            <person name="Levin D.B."/>
        </authorList>
    </citation>
    <scope>NUCLEOTIDE SEQUENCE [LARGE SCALE GENOMIC DNA]</scope>
    <source>
        <strain evidence="7 8">UCD-FST 08-225</strain>
    </source>
</reference>
<keyword evidence="4 5" id="KW-0648">Protein biosynthesis</keyword>
<evidence type="ECO:0000256" key="1">
    <source>
        <dbReference type="ARBA" id="ARBA00022490"/>
    </source>
</evidence>
<dbReference type="Pfam" id="PF05091">
    <property type="entry name" value="eIF-3_zeta"/>
    <property type="match status" value="1"/>
</dbReference>
<name>A0A5C5G706_9BASI</name>
<comment type="subcellular location">
    <subcellularLocation>
        <location evidence="5">Cytoplasm</location>
    </subcellularLocation>
</comment>
<comment type="caution">
    <text evidence="7">The sequence shown here is derived from an EMBL/GenBank/DDBJ whole genome shotgun (WGS) entry which is preliminary data.</text>
</comment>
<feature type="compositionally biased region" description="Low complexity" evidence="6">
    <location>
        <begin position="176"/>
        <end position="190"/>
    </location>
</feature>
<evidence type="ECO:0000256" key="6">
    <source>
        <dbReference type="SAM" id="MobiDB-lite"/>
    </source>
</evidence>
<evidence type="ECO:0000313" key="7">
    <source>
        <dbReference type="EMBL" id="TNY24276.1"/>
    </source>
</evidence>
<feature type="compositionally biased region" description="Gly residues" evidence="6">
    <location>
        <begin position="58"/>
        <end position="76"/>
    </location>
</feature>
<dbReference type="GO" id="GO:0001732">
    <property type="term" value="P:formation of cytoplasmic translation initiation complex"/>
    <property type="evidence" value="ECO:0007669"/>
    <property type="project" value="UniProtKB-UniRule"/>
</dbReference>
<gene>
    <name evidence="7" type="ORF">DMC30DRAFT_410423</name>
</gene>
<accession>A0A5C5G706</accession>
<feature type="region of interest" description="Disordered" evidence="6">
    <location>
        <begin position="120"/>
        <end position="201"/>
    </location>
</feature>
<keyword evidence="3" id="KW-0694">RNA-binding</keyword>
<dbReference type="OrthoDB" id="16538at2759"/>
<dbReference type="STRING" id="5288.A0A5C5G706"/>
<dbReference type="GO" id="GO:0005852">
    <property type="term" value="C:eukaryotic translation initiation factor 3 complex"/>
    <property type="evidence" value="ECO:0007669"/>
    <property type="project" value="UniProtKB-UniRule"/>
</dbReference>
<dbReference type="PIRSF" id="PIRSF016281">
    <property type="entry name" value="EIF-3_zeta"/>
    <property type="match status" value="1"/>
</dbReference>
<dbReference type="GO" id="GO:0003743">
    <property type="term" value="F:translation initiation factor activity"/>
    <property type="evidence" value="ECO:0007669"/>
    <property type="project" value="UniProtKB-UniRule"/>
</dbReference>
<comment type="subunit">
    <text evidence="5">Component of the eukaryotic translation initiation factor 3 (eIF-3) complex.</text>
</comment>
<dbReference type="GO" id="GO:0016282">
    <property type="term" value="C:eukaryotic 43S preinitiation complex"/>
    <property type="evidence" value="ECO:0007669"/>
    <property type="project" value="UniProtKB-UniRule"/>
</dbReference>
<proteinExistence type="inferred from homology"/>
<protein>
    <recommendedName>
        <fullName evidence="5">Eukaryotic translation initiation factor 3 subunit D</fullName>
        <shortName evidence="5">eIF3d</shortName>
    </recommendedName>
</protein>
<sequence length="616" mass="67210">MASLSALIQSVVDNETGGFGPSPSHLPPQFADIPYAPFSKNDKLGRVVDWNQDALGSSSGGPGAGGAAGPAAGGAGQQQRGGNKYGREPKEAFGAGSAGTFAYFHDEDEASFSVVAGGAAAKKPGQGQGGGLAARQGNRQGQQGGRPGQNRPFQPGQRGAQGAQGQQQGRGGPQQGGRYQQSGGRQQNGRWNNWGKDQRVREPSVQVQSDWVPLEDIEFSRLAKLRLEVDVEQAQTLSSHGFLYEYDRTFDKVNTKNDKPLQVVDRVRYNPTTSDDPIMQEYAAKDKARVFVTDSILSMLMTAQRSVYPWDIVITRDGDKLFIDKRDGGPFDYPSVNENAADPPLENDKDTLNSPSALSLEATYINQNFAFQVVREDPSARHELEHPNPFYQADMETEPLASCAFRYRKFDLSLTEEEEVHLVVRTEVDAYTAPAQGSASAHSDEPSLITIKTLNEFDPRAQGSGGAPDWRSKLDSQRGAVVATEMKNNSSKLARWALQSVLAGAEQMKMGYVSRANPRDASRHTILGTQWYKPREFLAQMNVNLANGWGIVRTIVDLCFKQPDGKFVLMRDPMNSLCEKQPVIKLYRVPMDAFEQGDDLLDESVLASAAASDNGL</sequence>
<dbReference type="PANTHER" id="PTHR12399">
    <property type="entry name" value="EUKARYOTIC TRANSLATION INITIATION FACTOR 3 SUBUNIT 7"/>
    <property type="match status" value="1"/>
</dbReference>
<evidence type="ECO:0000256" key="4">
    <source>
        <dbReference type="ARBA" id="ARBA00022917"/>
    </source>
</evidence>
<dbReference type="HAMAP" id="MF_03003">
    <property type="entry name" value="eIF3d"/>
    <property type="match status" value="1"/>
</dbReference>
<dbReference type="GO" id="GO:0002191">
    <property type="term" value="P:cap-dependent translational initiation"/>
    <property type="evidence" value="ECO:0007669"/>
    <property type="project" value="UniProtKB-UniRule"/>
</dbReference>
<dbReference type="InterPro" id="IPR007783">
    <property type="entry name" value="eIF3d"/>
</dbReference>
<dbReference type="GO" id="GO:0098808">
    <property type="term" value="F:mRNA cap binding"/>
    <property type="evidence" value="ECO:0007669"/>
    <property type="project" value="UniProtKB-UniRule"/>
</dbReference>
<keyword evidence="8" id="KW-1185">Reference proteome</keyword>
<evidence type="ECO:0000256" key="3">
    <source>
        <dbReference type="ARBA" id="ARBA00022884"/>
    </source>
</evidence>
<feature type="region of interest" description="RNA gate" evidence="5">
    <location>
        <begin position="330"/>
        <end position="344"/>
    </location>
</feature>
<evidence type="ECO:0000256" key="2">
    <source>
        <dbReference type="ARBA" id="ARBA00022540"/>
    </source>
</evidence>
<keyword evidence="2 5" id="KW-0396">Initiation factor</keyword>
<feature type="region of interest" description="Disordered" evidence="6">
    <location>
        <begin position="52"/>
        <end position="91"/>
    </location>
</feature>
<dbReference type="GO" id="GO:0033290">
    <property type="term" value="C:eukaryotic 48S preinitiation complex"/>
    <property type="evidence" value="ECO:0007669"/>
    <property type="project" value="UniProtKB-UniRule"/>
</dbReference>
<dbReference type="PANTHER" id="PTHR12399:SF0">
    <property type="entry name" value="EUKARYOTIC TRANSLATION INITIATION FACTOR 3 SUBUNIT D"/>
    <property type="match status" value="1"/>
</dbReference>
<feature type="compositionally biased region" description="Low complexity" evidence="6">
    <location>
        <begin position="148"/>
        <end position="167"/>
    </location>
</feature>
<dbReference type="Proteomes" id="UP000311382">
    <property type="component" value="Unassembled WGS sequence"/>
</dbReference>
<comment type="similarity">
    <text evidence="5">Belongs to the eIF-3 subunit D family.</text>
</comment>
<evidence type="ECO:0000256" key="5">
    <source>
        <dbReference type="HAMAP-Rule" id="MF_03003"/>
    </source>
</evidence>
<comment type="function">
    <text evidence="5">mRNA cap-binding component of the eukaryotic translation initiation factor 3 (eIF-3) complex, which is involved in protein synthesis of a specialized repertoire of mRNAs and, together with other initiation factors, stimulates binding of mRNA and methionyl-tRNAi to the 40S ribosome. The eIF-3 complex specifically targets and initiates translation of a subset of mRNAs involved in cell proliferation. In the eIF-3 complex, eif3d specifically recognizes and binds the 7-methylguanosine cap of a subset of mRNAs.</text>
</comment>
<evidence type="ECO:0000313" key="8">
    <source>
        <dbReference type="Proteomes" id="UP000311382"/>
    </source>
</evidence>
<dbReference type="EMBL" id="SOZI01000004">
    <property type="protein sequence ID" value="TNY24276.1"/>
    <property type="molecule type" value="Genomic_DNA"/>
</dbReference>
<keyword evidence="1 5" id="KW-0963">Cytoplasm</keyword>
<comment type="domain">
    <text evidence="5">The RNA gate region regulates mRNA cap recognition to prevent promiscuous mRNA-binding before assembly of eif3d into the full eukaryotic translation initiation factor 3 (eIF-3) complex.</text>
</comment>